<gene>
    <name evidence="1" type="ORF">WISP_14598</name>
</gene>
<accession>A0ABQ9DW43</accession>
<evidence type="ECO:0000313" key="1">
    <source>
        <dbReference type="EMBL" id="KAJ7426566.1"/>
    </source>
</evidence>
<evidence type="ECO:0000313" key="2">
    <source>
        <dbReference type="Proteomes" id="UP001145742"/>
    </source>
</evidence>
<reference evidence="1" key="1">
    <citation type="submission" date="2019-10" db="EMBL/GenBank/DDBJ databases">
        <authorList>
            <person name="Soares A.E.R."/>
            <person name="Aleixo A."/>
            <person name="Schneider P."/>
            <person name="Miyaki C.Y."/>
            <person name="Schneider M.P."/>
            <person name="Mello C."/>
            <person name="Vasconcelos A.T.R."/>
        </authorList>
    </citation>
    <scope>NUCLEOTIDE SEQUENCE</scope>
    <source>
        <tissue evidence="1">Muscle</tissue>
    </source>
</reference>
<dbReference type="EMBL" id="WHWB01032195">
    <property type="protein sequence ID" value="KAJ7426566.1"/>
    <property type="molecule type" value="Genomic_DNA"/>
</dbReference>
<protein>
    <submittedName>
        <fullName evidence="1">Uncharacterized protein</fullName>
    </submittedName>
</protein>
<comment type="caution">
    <text evidence="1">The sequence shown here is derived from an EMBL/GenBank/DDBJ whole genome shotgun (WGS) entry which is preliminary data.</text>
</comment>
<dbReference type="Proteomes" id="UP001145742">
    <property type="component" value="Unassembled WGS sequence"/>
</dbReference>
<keyword evidence="2" id="KW-1185">Reference proteome</keyword>
<name>A0ABQ9DW43_9PASS</name>
<proteinExistence type="predicted"/>
<sequence length="203" mass="22361">MTTTAITHQEVCNCIPGLTLTGFSPQAQVPSCKSRGVQKHDLLKPALCTTWRGGSSGPKLDSYLSRPMKPCALLPYKDAIGTASLTVHVYHDTAQKNAVINKRGKIHCDHPIMDMQGSCLAALADGCLRNFDKCFPASINNTDKITWNEFITAEMKHISFQNRRTIMNESIQQTEANSGDIKSIYLPKCCGFKGQVTKDIIRS</sequence>
<organism evidence="1 2">
    <name type="scientific">Willisornis vidua</name>
    <name type="common">Xingu scale-backed antbird</name>
    <dbReference type="NCBI Taxonomy" id="1566151"/>
    <lineage>
        <taxon>Eukaryota</taxon>
        <taxon>Metazoa</taxon>
        <taxon>Chordata</taxon>
        <taxon>Craniata</taxon>
        <taxon>Vertebrata</taxon>
        <taxon>Euteleostomi</taxon>
        <taxon>Archelosauria</taxon>
        <taxon>Archosauria</taxon>
        <taxon>Dinosauria</taxon>
        <taxon>Saurischia</taxon>
        <taxon>Theropoda</taxon>
        <taxon>Coelurosauria</taxon>
        <taxon>Aves</taxon>
        <taxon>Neognathae</taxon>
        <taxon>Neoaves</taxon>
        <taxon>Telluraves</taxon>
        <taxon>Australaves</taxon>
        <taxon>Passeriformes</taxon>
        <taxon>Thamnophilidae</taxon>
        <taxon>Willisornis</taxon>
    </lineage>
</organism>